<dbReference type="GO" id="GO:0005615">
    <property type="term" value="C:extracellular space"/>
    <property type="evidence" value="ECO:0007669"/>
    <property type="project" value="UniProtKB-ARBA"/>
</dbReference>
<dbReference type="SUPFAM" id="SSF56399">
    <property type="entry name" value="ADP-ribosylation"/>
    <property type="match status" value="1"/>
</dbReference>
<dbReference type="Gene3D" id="3.90.176.10">
    <property type="entry name" value="Toxin ADP-ribosyltransferase, Chain A, domain 1"/>
    <property type="match status" value="1"/>
</dbReference>
<proteinExistence type="inferred from homology"/>
<organism evidence="11 12">
    <name type="scientific">Crypturellus undulatus</name>
    <dbReference type="NCBI Taxonomy" id="48396"/>
    <lineage>
        <taxon>Eukaryota</taxon>
        <taxon>Metazoa</taxon>
        <taxon>Chordata</taxon>
        <taxon>Craniata</taxon>
        <taxon>Vertebrata</taxon>
        <taxon>Euteleostomi</taxon>
        <taxon>Archelosauria</taxon>
        <taxon>Archosauria</taxon>
        <taxon>Dinosauria</taxon>
        <taxon>Saurischia</taxon>
        <taxon>Theropoda</taxon>
        <taxon>Coelurosauria</taxon>
        <taxon>Aves</taxon>
        <taxon>Palaeognathae</taxon>
        <taxon>Tinamiformes</taxon>
        <taxon>Tinamidae</taxon>
        <taxon>Crypturellus</taxon>
    </lineage>
</organism>
<protein>
    <recommendedName>
        <fullName evidence="10">NAD(P)(+)--arginine ADP-ribosyltransferase</fullName>
        <ecNumber evidence="10">2.4.2.31</ecNumber>
    </recommendedName>
    <alternativeName>
        <fullName evidence="10">Mono(ADP-ribosyl)transferase</fullName>
    </alternativeName>
</protein>
<keyword evidence="7 10" id="KW-0520">NAD</keyword>
<feature type="non-terminal residue" evidence="11">
    <location>
        <position position="267"/>
    </location>
</feature>
<name>A0A7K4LCR0_9AVES</name>
<evidence type="ECO:0000256" key="6">
    <source>
        <dbReference type="ARBA" id="ARBA00022857"/>
    </source>
</evidence>
<comment type="similarity">
    <text evidence="1 10">Belongs to the Arg-specific ADP-ribosyltransferase family.</text>
</comment>
<dbReference type="FunFam" id="3.90.176.10:FF:000001">
    <property type="entry name" value="NAD(P)(+)--arginine ADP-ribosyltransferase"/>
    <property type="match status" value="1"/>
</dbReference>
<dbReference type="PROSITE" id="PS51996">
    <property type="entry name" value="TR_MART"/>
    <property type="match status" value="1"/>
</dbReference>
<dbReference type="PRINTS" id="PR00970">
    <property type="entry name" value="RIBTRNSFRASE"/>
</dbReference>
<dbReference type="GO" id="GO:0106274">
    <property type="term" value="F:NAD+-protein-arginine ADP-ribosyltransferase activity"/>
    <property type="evidence" value="ECO:0007669"/>
    <property type="project" value="UniProtKB-EC"/>
</dbReference>
<keyword evidence="2 10" id="KW-0328">Glycosyltransferase</keyword>
<dbReference type="PANTHER" id="PTHR10339:SF19">
    <property type="entry name" value="GPI-LINKED NAD(P)(+)--ARGININE ADP-RIBOSYLTRANSFERASE 1"/>
    <property type="match status" value="1"/>
</dbReference>
<dbReference type="EMBL" id="VWPW01010232">
    <property type="protein sequence ID" value="NWJ02493.1"/>
    <property type="molecule type" value="Genomic_DNA"/>
</dbReference>
<dbReference type="AlphaFoldDB" id="A0A7K4LCR0"/>
<evidence type="ECO:0000256" key="10">
    <source>
        <dbReference type="RuleBase" id="RU361228"/>
    </source>
</evidence>
<dbReference type="Proteomes" id="UP000534426">
    <property type="component" value="Unassembled WGS sequence"/>
</dbReference>
<evidence type="ECO:0000256" key="4">
    <source>
        <dbReference type="ARBA" id="ARBA00022695"/>
    </source>
</evidence>
<evidence type="ECO:0000256" key="3">
    <source>
        <dbReference type="ARBA" id="ARBA00022679"/>
    </source>
</evidence>
<keyword evidence="4" id="KW-0548">Nucleotidyltransferase</keyword>
<evidence type="ECO:0000256" key="5">
    <source>
        <dbReference type="ARBA" id="ARBA00022729"/>
    </source>
</evidence>
<keyword evidence="3 10" id="KW-0808">Transferase</keyword>
<evidence type="ECO:0000256" key="2">
    <source>
        <dbReference type="ARBA" id="ARBA00022676"/>
    </source>
</evidence>
<feature type="non-terminal residue" evidence="11">
    <location>
        <position position="1"/>
    </location>
</feature>
<dbReference type="GO" id="GO:0003950">
    <property type="term" value="F:NAD+ poly-ADP-ribosyltransferase activity"/>
    <property type="evidence" value="ECO:0007669"/>
    <property type="project" value="UniProtKB-ARBA"/>
</dbReference>
<gene>
    <name evidence="11" type="primary">Madprt</name>
    <name evidence="11" type="ORF">CRYUND_R09682</name>
</gene>
<evidence type="ECO:0000256" key="9">
    <source>
        <dbReference type="ARBA" id="ARBA00047597"/>
    </source>
</evidence>
<comment type="catalytic activity">
    <reaction evidence="9 10">
        <text>L-arginyl-[protein] + NAD(+) = N(omega)-(ADP-D-ribosyl)-L-arginyl-[protein] + nicotinamide + H(+)</text>
        <dbReference type="Rhea" id="RHEA:19149"/>
        <dbReference type="Rhea" id="RHEA-COMP:10532"/>
        <dbReference type="Rhea" id="RHEA-COMP:15087"/>
        <dbReference type="ChEBI" id="CHEBI:15378"/>
        <dbReference type="ChEBI" id="CHEBI:17154"/>
        <dbReference type="ChEBI" id="CHEBI:29965"/>
        <dbReference type="ChEBI" id="CHEBI:57540"/>
        <dbReference type="ChEBI" id="CHEBI:142554"/>
        <dbReference type="EC" id="2.4.2.31"/>
    </reaction>
</comment>
<feature type="chain" id="PRO_5029932933" description="NAD(P)(+)--arginine ADP-ribosyltransferase" evidence="10">
    <location>
        <begin position="22"/>
        <end position="267"/>
    </location>
</feature>
<accession>A0A7K4LCR0</accession>
<dbReference type="GO" id="GO:0044194">
    <property type="term" value="C:cytolytic granule"/>
    <property type="evidence" value="ECO:0007669"/>
    <property type="project" value="UniProtKB-ARBA"/>
</dbReference>
<dbReference type="PANTHER" id="PTHR10339">
    <property type="entry name" value="ADP-RIBOSYLTRANSFERASE"/>
    <property type="match status" value="1"/>
</dbReference>
<evidence type="ECO:0000256" key="1">
    <source>
        <dbReference type="ARBA" id="ARBA00009558"/>
    </source>
</evidence>
<dbReference type="GO" id="GO:0016779">
    <property type="term" value="F:nucleotidyltransferase activity"/>
    <property type="evidence" value="ECO:0007669"/>
    <property type="project" value="UniProtKB-KW"/>
</dbReference>
<evidence type="ECO:0000313" key="11">
    <source>
        <dbReference type="EMBL" id="NWJ02493.1"/>
    </source>
</evidence>
<dbReference type="EC" id="2.4.2.31" evidence="10"/>
<evidence type="ECO:0000313" key="12">
    <source>
        <dbReference type="Proteomes" id="UP000534426"/>
    </source>
</evidence>
<evidence type="ECO:0000256" key="7">
    <source>
        <dbReference type="ARBA" id="ARBA00023027"/>
    </source>
</evidence>
<dbReference type="Pfam" id="PF01129">
    <property type="entry name" value="ART"/>
    <property type="match status" value="1"/>
</dbReference>
<reference evidence="11 12" key="1">
    <citation type="submission" date="2019-09" db="EMBL/GenBank/DDBJ databases">
        <title>Bird 10,000 Genomes (B10K) Project - Family phase.</title>
        <authorList>
            <person name="Zhang G."/>
        </authorList>
    </citation>
    <scope>NUCLEOTIDE SEQUENCE [LARGE SCALE GENOMIC DNA]</scope>
    <source>
        <strain evidence="11">B10K-MSB-37135</strain>
        <tissue evidence="11">Heart</tissue>
    </source>
</reference>
<keyword evidence="8" id="KW-1015">Disulfide bond</keyword>
<evidence type="ECO:0000256" key="8">
    <source>
        <dbReference type="ARBA" id="ARBA00023157"/>
    </source>
</evidence>
<feature type="signal peptide" evidence="10">
    <location>
        <begin position="1"/>
        <end position="21"/>
    </location>
</feature>
<dbReference type="InterPro" id="IPR000768">
    <property type="entry name" value="ART"/>
</dbReference>
<dbReference type="PROSITE" id="PS01291">
    <property type="entry name" value="ART"/>
    <property type="match status" value="1"/>
</dbReference>
<sequence>PDASLLLLLLLVLLAPGTVQSSLQKVPLDMAPNAFDDEYQNCTSTTEAKLPALNRSDMARNDIYTKVWANATAVLRKRRPWRLRSRGLTVAQETALMAYTMETPLYKNFNEAVHGAGTSWQCYNNTFHYKTLHFLLTTALQVLRDAQPNHCHRVYRGVSGCQFTAKHNSSIRFGKFTSCSLRLNRARKFGCHTIFSLKTCHGALIRDFSYFPNEEEVLVPPSEVFQVTNVSRNSSTVFIELRSRGLRSNYNCAFLTGEATGQRGAAQ</sequence>
<dbReference type="GO" id="GO:0046677">
    <property type="term" value="P:response to antibiotic"/>
    <property type="evidence" value="ECO:0007669"/>
    <property type="project" value="UniProtKB-ARBA"/>
</dbReference>
<comment type="caution">
    <text evidence="11">The sequence shown here is derived from an EMBL/GenBank/DDBJ whole genome shotgun (WGS) entry which is preliminary data.</text>
</comment>
<keyword evidence="12" id="KW-1185">Reference proteome</keyword>
<keyword evidence="6 10" id="KW-0521">NADP</keyword>
<keyword evidence="5 10" id="KW-0732">Signal</keyword>
<dbReference type="InterPro" id="IPR050999">
    <property type="entry name" value="ADP-ribosyltransferase_ARG"/>
</dbReference>